<protein>
    <submittedName>
        <fullName evidence="5">Uncharacterized protein</fullName>
    </submittedName>
</protein>
<organism evidence="5 6">
    <name type="scientific">Dunaliella salina</name>
    <name type="common">Green alga</name>
    <name type="synonym">Protococcus salinus</name>
    <dbReference type="NCBI Taxonomy" id="3046"/>
    <lineage>
        <taxon>Eukaryota</taxon>
        <taxon>Viridiplantae</taxon>
        <taxon>Chlorophyta</taxon>
        <taxon>core chlorophytes</taxon>
        <taxon>Chlorophyceae</taxon>
        <taxon>CS clade</taxon>
        <taxon>Chlamydomonadales</taxon>
        <taxon>Dunaliellaceae</taxon>
        <taxon>Dunaliella</taxon>
    </lineage>
</organism>
<feature type="transmembrane region" description="Helical" evidence="3">
    <location>
        <begin position="257"/>
        <end position="280"/>
    </location>
</feature>
<feature type="signal peptide" evidence="4">
    <location>
        <begin position="1"/>
        <end position="21"/>
    </location>
</feature>
<comment type="caution">
    <text evidence="5">The sequence shown here is derived from an EMBL/GenBank/DDBJ whole genome shotgun (WGS) entry which is preliminary data.</text>
</comment>
<keyword evidence="4" id="KW-0732">Signal</keyword>
<dbReference type="Proteomes" id="UP000815325">
    <property type="component" value="Unassembled WGS sequence"/>
</dbReference>
<reference evidence="5" key="1">
    <citation type="submission" date="2017-08" db="EMBL/GenBank/DDBJ databases">
        <authorList>
            <person name="Polle J.E."/>
            <person name="Barry K."/>
            <person name="Cushman J."/>
            <person name="Schmutz J."/>
            <person name="Tran D."/>
            <person name="Hathwaick L.T."/>
            <person name="Yim W.C."/>
            <person name="Jenkins J."/>
            <person name="Mckie-Krisberg Z.M."/>
            <person name="Prochnik S."/>
            <person name="Lindquist E."/>
            <person name="Dockter R.B."/>
            <person name="Adam C."/>
            <person name="Molina H."/>
            <person name="Bunkerborg J."/>
            <person name="Jin E."/>
            <person name="Buchheim M."/>
            <person name="Magnuson J."/>
        </authorList>
    </citation>
    <scope>NUCLEOTIDE SEQUENCE</scope>
    <source>
        <strain evidence="5">CCAP 19/18</strain>
    </source>
</reference>
<keyword evidence="1" id="KW-0175">Coiled coil</keyword>
<name>A0ABQ7GT73_DUNSA</name>
<keyword evidence="6" id="KW-1185">Reference proteome</keyword>
<feature type="region of interest" description="Disordered" evidence="2">
    <location>
        <begin position="218"/>
        <end position="240"/>
    </location>
</feature>
<keyword evidence="3" id="KW-1133">Transmembrane helix</keyword>
<dbReference type="EMBL" id="MU069602">
    <property type="protein sequence ID" value="KAF5837812.1"/>
    <property type="molecule type" value="Genomic_DNA"/>
</dbReference>
<keyword evidence="3" id="KW-0812">Transmembrane</keyword>
<evidence type="ECO:0000313" key="6">
    <source>
        <dbReference type="Proteomes" id="UP000815325"/>
    </source>
</evidence>
<gene>
    <name evidence="5" type="ORF">DUNSADRAFT_3828</name>
</gene>
<sequence>MGLSLKARLLWPLSLLLLVLGIHQLIKHRERGHPGLNLPHLHGSQQAFTKPLVLGMQSGSHVHILHWIVETCHRTGQAVLDVLENTQQLGKQQLAGRQLLELSEIKLGNWVAEFAAGFTAGFYFQGRNRTAATGAQQHHQGQQHEDIGQPLGNQGIHARLVAVLPAARPFLMGEWHSVLLGSGVSSQEQQEQHSQQGDVDAEQMWQHLNSKVGWDADEVQQQQHQGQQGEEVRQSRGEQGIHAQEAGLQGEQRARPLALLVTLLLVGGAVLVLGALLVGARQVLLQQYQQGRAAASMEAAAVLAEAREQGRAAVAHAEKQASLVAVHRATQLQQDKELQRQHADIRELKEELAKVETGMCLQRLSQSAVAPHELKTMTMYVR</sequence>
<evidence type="ECO:0000256" key="2">
    <source>
        <dbReference type="SAM" id="MobiDB-lite"/>
    </source>
</evidence>
<feature type="coiled-coil region" evidence="1">
    <location>
        <begin position="331"/>
        <end position="358"/>
    </location>
</feature>
<evidence type="ECO:0000256" key="3">
    <source>
        <dbReference type="SAM" id="Phobius"/>
    </source>
</evidence>
<keyword evidence="3" id="KW-0472">Membrane</keyword>
<evidence type="ECO:0000313" key="5">
    <source>
        <dbReference type="EMBL" id="KAF5837812.1"/>
    </source>
</evidence>
<feature type="compositionally biased region" description="Low complexity" evidence="2">
    <location>
        <begin position="219"/>
        <end position="229"/>
    </location>
</feature>
<proteinExistence type="predicted"/>
<feature type="chain" id="PRO_5046931791" evidence="4">
    <location>
        <begin position="22"/>
        <end position="382"/>
    </location>
</feature>
<evidence type="ECO:0000256" key="1">
    <source>
        <dbReference type="SAM" id="Coils"/>
    </source>
</evidence>
<evidence type="ECO:0000256" key="4">
    <source>
        <dbReference type="SAM" id="SignalP"/>
    </source>
</evidence>
<accession>A0ABQ7GT73</accession>